<proteinExistence type="predicted"/>
<dbReference type="EMBL" id="LCPK01000004">
    <property type="protein sequence ID" value="KKU98263.1"/>
    <property type="molecule type" value="Genomic_DNA"/>
</dbReference>
<dbReference type="AlphaFoldDB" id="A0A0G1X6M4"/>
<gene>
    <name evidence="1" type="ORF">UY28_C0004G0001</name>
</gene>
<evidence type="ECO:0000313" key="1">
    <source>
        <dbReference type="EMBL" id="KKU98263.1"/>
    </source>
</evidence>
<organism evidence="1 2">
    <name type="scientific">Candidatus Amesbacteria bacterium GW2011_GWB1_48_13</name>
    <dbReference type="NCBI Taxonomy" id="1618362"/>
    <lineage>
        <taxon>Bacteria</taxon>
        <taxon>Candidatus Amesiibacteriota</taxon>
    </lineage>
</organism>
<comment type="caution">
    <text evidence="1">The sequence shown here is derived from an EMBL/GenBank/DDBJ whole genome shotgun (WGS) entry which is preliminary data.</text>
</comment>
<evidence type="ECO:0000313" key="2">
    <source>
        <dbReference type="Proteomes" id="UP000034694"/>
    </source>
</evidence>
<reference evidence="1 2" key="1">
    <citation type="journal article" date="2015" name="Nature">
        <title>rRNA introns, odd ribosomes, and small enigmatic genomes across a large radiation of phyla.</title>
        <authorList>
            <person name="Brown C.T."/>
            <person name="Hug L.A."/>
            <person name="Thomas B.C."/>
            <person name="Sharon I."/>
            <person name="Castelle C.J."/>
            <person name="Singh A."/>
            <person name="Wilkins M.J."/>
            <person name="Williams K.H."/>
            <person name="Banfield J.F."/>
        </authorList>
    </citation>
    <scope>NUCLEOTIDE SEQUENCE [LARGE SCALE GENOMIC DNA]</scope>
</reference>
<sequence length="61" mass="6746">PQVKFSLSESDGNAFMIIGGVRKAMRRAGVPKEEIEAFSIEAQCGDYDHLLQTVMKTVETD</sequence>
<name>A0A0G1X6M4_9BACT</name>
<dbReference type="Proteomes" id="UP000034694">
    <property type="component" value="Unassembled WGS sequence"/>
</dbReference>
<accession>A0A0G1X6M4</accession>
<feature type="non-terminal residue" evidence="1">
    <location>
        <position position="1"/>
    </location>
</feature>
<protein>
    <submittedName>
        <fullName evidence="1">Uncharacterized protein</fullName>
    </submittedName>
</protein>